<dbReference type="Pfam" id="PF03109">
    <property type="entry name" value="ABC1"/>
    <property type="match status" value="1"/>
</dbReference>
<organism evidence="4 5">
    <name type="scientific">Agromyces tardus</name>
    <dbReference type="NCBI Taxonomy" id="2583849"/>
    <lineage>
        <taxon>Bacteria</taxon>
        <taxon>Bacillati</taxon>
        <taxon>Actinomycetota</taxon>
        <taxon>Actinomycetes</taxon>
        <taxon>Micrococcales</taxon>
        <taxon>Microbacteriaceae</taxon>
        <taxon>Agromyces</taxon>
    </lineage>
</organism>
<dbReference type="Gene3D" id="1.10.510.10">
    <property type="entry name" value="Transferase(Phosphotransferase) domain 1"/>
    <property type="match status" value="1"/>
</dbReference>
<keyword evidence="4" id="KW-0808">Transferase</keyword>
<comment type="similarity">
    <text evidence="1">Belongs to the protein kinase superfamily. ADCK protein kinase family.</text>
</comment>
<reference evidence="4 5" key="1">
    <citation type="submission" date="2018-10" db="EMBL/GenBank/DDBJ databases">
        <title>Isolation, diversity and antibacterial activity of antinobacteria from the wheat rhizosphere soil.</title>
        <authorList>
            <person name="Sun T."/>
        </authorList>
    </citation>
    <scope>NUCLEOTIDE SEQUENCE [LARGE SCALE GENOMIC DNA]</scope>
    <source>
        <strain evidence="4 5">SJ-23</strain>
    </source>
</reference>
<evidence type="ECO:0000313" key="5">
    <source>
        <dbReference type="Proteomes" id="UP000275048"/>
    </source>
</evidence>
<evidence type="ECO:0000256" key="2">
    <source>
        <dbReference type="SAM" id="Phobius"/>
    </source>
</evidence>
<keyword evidence="4" id="KW-0418">Kinase</keyword>
<gene>
    <name evidence="4" type="ORF">EDM22_08510</name>
</gene>
<evidence type="ECO:0000313" key="4">
    <source>
        <dbReference type="EMBL" id="RNB50126.1"/>
    </source>
</evidence>
<dbReference type="OrthoDB" id="9795390at2"/>
<evidence type="ECO:0000259" key="3">
    <source>
        <dbReference type="PROSITE" id="PS50011"/>
    </source>
</evidence>
<dbReference type="PANTHER" id="PTHR10566">
    <property type="entry name" value="CHAPERONE-ACTIVITY OF BC1 COMPLEX CABC1 -RELATED"/>
    <property type="match status" value="1"/>
</dbReference>
<sequence length="563" mass="61762">MSPGRADSGHAARYRQISATLRRHSLGFFAGLIGAGRLNPFRRGQSGAGQDSGPAADAVAPPEHVRLALEELGPTFIKLGQVLSTRSDLLPQAYVDELAKLQDAAPPVAIEQIREVIRQELGAEPEELFRSFEDRPLASASIGQAHTATLHDGTEVVVKVRRPGAVAQVQQDLEILQNLAIRASRVWDLARDYDAPGLADEFAQTIRAELDYLQEGRNAERFAEDFEFEPDVQIPRVFWDFTTSRVLTLERMSGANVGDAAALDAAGVDRKALARRGADIVLKMTFEDRFFHADLHPGNLFIHDDGSIALIDFGMVGEVGEELRGHLSNVFIGIVRGNADLVAKALMGISVGSVPVDRDALRADLTAFLARYRLHSLRETPFARMIAELFVILRDNRLRLPREMALIFKSLVMIEGLAVRLDPDFRLGEALEPYAQRLARERLSASVLARRIARASSDLGELALEFPGVLRRVVDVADTSGIQVHLRAAELEPLMGRAERIGNRLVAGMISAALITGVGNVVTRERRWRSWEGAMLGTGLGVIGTLGAYLAWTAGRHRRRGPR</sequence>
<protein>
    <submittedName>
        <fullName evidence="4">AarF/ABC1/UbiB kinase family protein</fullName>
    </submittedName>
</protein>
<proteinExistence type="inferred from homology"/>
<dbReference type="PROSITE" id="PS50011">
    <property type="entry name" value="PROTEIN_KINASE_DOM"/>
    <property type="match status" value="1"/>
</dbReference>
<accession>A0A3M8AFY1</accession>
<dbReference type="EMBL" id="RHHB01000011">
    <property type="protein sequence ID" value="RNB50126.1"/>
    <property type="molecule type" value="Genomic_DNA"/>
</dbReference>
<feature type="domain" description="Protein kinase" evidence="3">
    <location>
        <begin position="131"/>
        <end position="464"/>
    </location>
</feature>
<keyword evidence="2" id="KW-0472">Membrane</keyword>
<name>A0A3M8AFY1_9MICO</name>
<evidence type="ECO:0000256" key="1">
    <source>
        <dbReference type="ARBA" id="ARBA00009670"/>
    </source>
</evidence>
<dbReference type="SUPFAM" id="SSF56112">
    <property type="entry name" value="Protein kinase-like (PK-like)"/>
    <property type="match status" value="1"/>
</dbReference>
<dbReference type="InterPro" id="IPR011009">
    <property type="entry name" value="Kinase-like_dom_sf"/>
</dbReference>
<dbReference type="InterPro" id="IPR050154">
    <property type="entry name" value="UbiB_kinase"/>
</dbReference>
<comment type="caution">
    <text evidence="4">The sequence shown here is derived from an EMBL/GenBank/DDBJ whole genome shotgun (WGS) entry which is preliminary data.</text>
</comment>
<keyword evidence="2" id="KW-1133">Transmembrane helix</keyword>
<dbReference type="Proteomes" id="UP000275048">
    <property type="component" value="Unassembled WGS sequence"/>
</dbReference>
<dbReference type="InterPro" id="IPR004147">
    <property type="entry name" value="ABC1_dom"/>
</dbReference>
<dbReference type="RefSeq" id="WP_122936634.1">
    <property type="nucleotide sequence ID" value="NZ_JBHSNT010000060.1"/>
</dbReference>
<dbReference type="InterPro" id="IPR000719">
    <property type="entry name" value="Prot_kinase_dom"/>
</dbReference>
<keyword evidence="5" id="KW-1185">Reference proteome</keyword>
<dbReference type="GO" id="GO:0005524">
    <property type="term" value="F:ATP binding"/>
    <property type="evidence" value="ECO:0007669"/>
    <property type="project" value="InterPro"/>
</dbReference>
<feature type="transmembrane region" description="Helical" evidence="2">
    <location>
        <begin position="505"/>
        <end position="522"/>
    </location>
</feature>
<dbReference type="PANTHER" id="PTHR10566:SF113">
    <property type="entry name" value="PROTEIN ACTIVITY OF BC1 COMPLEX KINASE 7, CHLOROPLASTIC"/>
    <property type="match status" value="1"/>
</dbReference>
<dbReference type="AlphaFoldDB" id="A0A3M8AFY1"/>
<keyword evidence="2" id="KW-0812">Transmembrane</keyword>
<dbReference type="CDD" id="cd05121">
    <property type="entry name" value="ABC1_ADCK3-like"/>
    <property type="match status" value="1"/>
</dbReference>
<feature type="transmembrane region" description="Helical" evidence="2">
    <location>
        <begin position="534"/>
        <end position="554"/>
    </location>
</feature>
<dbReference type="GO" id="GO:0004672">
    <property type="term" value="F:protein kinase activity"/>
    <property type="evidence" value="ECO:0007669"/>
    <property type="project" value="InterPro"/>
</dbReference>